<dbReference type="Proteomes" id="UP001240171">
    <property type="component" value="Unassembled WGS sequence"/>
</dbReference>
<gene>
    <name evidence="5" type="ORF">Q5741_19485</name>
</gene>
<feature type="compositionally biased region" description="Low complexity" evidence="2">
    <location>
        <begin position="340"/>
        <end position="363"/>
    </location>
</feature>
<dbReference type="PROSITE" id="PS51257">
    <property type="entry name" value="PROKAR_LIPOPROTEIN"/>
    <property type="match status" value="1"/>
</dbReference>
<comment type="caution">
    <text evidence="5">The sequence shown here is derived from an EMBL/GenBank/DDBJ whole genome shotgun (WGS) entry which is preliminary data.</text>
</comment>
<dbReference type="InterPro" id="IPR000297">
    <property type="entry name" value="PPIase_PpiC"/>
</dbReference>
<keyword evidence="3" id="KW-0732">Signal</keyword>
<dbReference type="Gene3D" id="3.10.50.40">
    <property type="match status" value="1"/>
</dbReference>
<dbReference type="PROSITE" id="PS50198">
    <property type="entry name" value="PPIC_PPIASE_2"/>
    <property type="match status" value="1"/>
</dbReference>
<dbReference type="RefSeq" id="WP_305025797.1">
    <property type="nucleotide sequence ID" value="NZ_JAUQTB010000018.1"/>
</dbReference>
<dbReference type="InterPro" id="IPR050245">
    <property type="entry name" value="PrsA_foldase"/>
</dbReference>
<dbReference type="SUPFAM" id="SSF54534">
    <property type="entry name" value="FKBP-like"/>
    <property type="match status" value="1"/>
</dbReference>
<organism evidence="5 6">
    <name type="scientific">Paenibacillus lacisoli</name>
    <dbReference type="NCBI Taxonomy" id="3064525"/>
    <lineage>
        <taxon>Bacteria</taxon>
        <taxon>Bacillati</taxon>
        <taxon>Bacillota</taxon>
        <taxon>Bacilli</taxon>
        <taxon>Bacillales</taxon>
        <taxon>Paenibacillaceae</taxon>
        <taxon>Paenibacillus</taxon>
    </lineage>
</organism>
<feature type="chain" id="PRO_5045762520" evidence="3">
    <location>
        <begin position="27"/>
        <end position="387"/>
    </location>
</feature>
<evidence type="ECO:0000256" key="1">
    <source>
        <dbReference type="PROSITE-ProRule" id="PRU00278"/>
    </source>
</evidence>
<reference evidence="5 6" key="1">
    <citation type="submission" date="2023-07" db="EMBL/GenBank/DDBJ databases">
        <title>Paenibacillus sp. JX-17 nov. isolated from soil.</title>
        <authorList>
            <person name="Wan Y."/>
            <person name="Liu B."/>
        </authorList>
    </citation>
    <scope>NUCLEOTIDE SEQUENCE [LARGE SCALE GENOMIC DNA]</scope>
    <source>
        <strain evidence="5 6">JX-17</strain>
    </source>
</reference>
<feature type="compositionally biased region" description="Basic and acidic residues" evidence="2">
    <location>
        <begin position="364"/>
        <end position="375"/>
    </location>
</feature>
<dbReference type="InterPro" id="IPR046357">
    <property type="entry name" value="PPIase_dom_sf"/>
</dbReference>
<protein>
    <submittedName>
        <fullName evidence="5">Peptidylprolyl isomerase</fullName>
        <ecNumber evidence="5">5.2.1.8</ecNumber>
    </submittedName>
</protein>
<dbReference type="EMBL" id="JAUQTB010000018">
    <property type="protein sequence ID" value="MDO7908575.1"/>
    <property type="molecule type" value="Genomic_DNA"/>
</dbReference>
<evidence type="ECO:0000259" key="4">
    <source>
        <dbReference type="PROSITE" id="PS50198"/>
    </source>
</evidence>
<dbReference type="GO" id="GO:0003755">
    <property type="term" value="F:peptidyl-prolyl cis-trans isomerase activity"/>
    <property type="evidence" value="ECO:0007669"/>
    <property type="project" value="UniProtKB-EC"/>
</dbReference>
<keyword evidence="1 5" id="KW-0413">Isomerase</keyword>
<feature type="region of interest" description="Disordered" evidence="2">
    <location>
        <begin position="333"/>
        <end position="387"/>
    </location>
</feature>
<keyword evidence="6" id="KW-1185">Reference proteome</keyword>
<sequence length="387" mass="42180">MLSNSKKSWKVLLLTLVAVLTVSVLAACGSDDSKKSSSSSDTKTESPASKDTSKVVATYQGGQVTENEFNLELSTIKFLYPQYADVAALDDFREYLVKQEIATKILAAKATDDQKKKAAESSEKQISQLKQSVGDEQFKKLLGEQKLTEDNVKSYLTRVNTVNETEAAAVTDDQMKKEFETNKDQFTTASVRHVLINFTDPKTNKERTKEETLKKAKEIKAKLDKGEDFAAIAKKYSEDPGSAEDGGLYKDAPVANWVDAFKEAAKTLPLNKISDPIETEYGYHIIRVESRTVADYSKLTDEQKTSLRNSVANTEVQNFIEKDLPGMITKLDLPKAPAASTDKGTGTTGTEGTTGSEGTSTDSSKTDSSKTDSTKDTTSSESGTTGK</sequence>
<dbReference type="PANTHER" id="PTHR47245:SF2">
    <property type="entry name" value="PEPTIDYL-PROLYL CIS-TRANS ISOMERASE HP_0175-RELATED"/>
    <property type="match status" value="1"/>
</dbReference>
<proteinExistence type="predicted"/>
<dbReference type="InterPro" id="IPR027304">
    <property type="entry name" value="Trigger_fact/SurA_dom_sf"/>
</dbReference>
<accession>A0ABT9CI78</accession>
<dbReference type="SUPFAM" id="SSF109998">
    <property type="entry name" value="Triger factor/SurA peptide-binding domain-like"/>
    <property type="match status" value="1"/>
</dbReference>
<feature type="signal peptide" evidence="3">
    <location>
        <begin position="1"/>
        <end position="26"/>
    </location>
</feature>
<evidence type="ECO:0000256" key="2">
    <source>
        <dbReference type="SAM" id="MobiDB-lite"/>
    </source>
</evidence>
<dbReference type="EC" id="5.2.1.8" evidence="5"/>
<keyword evidence="1" id="KW-0697">Rotamase</keyword>
<evidence type="ECO:0000313" key="6">
    <source>
        <dbReference type="Proteomes" id="UP001240171"/>
    </source>
</evidence>
<feature type="compositionally biased region" description="Low complexity" evidence="2">
    <location>
        <begin position="376"/>
        <end position="387"/>
    </location>
</feature>
<feature type="domain" description="PpiC" evidence="4">
    <location>
        <begin position="186"/>
        <end position="290"/>
    </location>
</feature>
<name>A0ABT9CI78_9BACL</name>
<evidence type="ECO:0000313" key="5">
    <source>
        <dbReference type="EMBL" id="MDO7908575.1"/>
    </source>
</evidence>
<dbReference type="Pfam" id="PF13616">
    <property type="entry name" value="Rotamase_3"/>
    <property type="match status" value="1"/>
</dbReference>
<evidence type="ECO:0000256" key="3">
    <source>
        <dbReference type="SAM" id="SignalP"/>
    </source>
</evidence>
<dbReference type="PANTHER" id="PTHR47245">
    <property type="entry name" value="PEPTIDYLPROLYL ISOMERASE"/>
    <property type="match status" value="1"/>
</dbReference>
<feature type="region of interest" description="Disordered" evidence="2">
    <location>
        <begin position="29"/>
        <end position="54"/>
    </location>
</feature>